<dbReference type="InterPro" id="IPR027417">
    <property type="entry name" value="P-loop_NTPase"/>
</dbReference>
<feature type="domain" description="SWIM-type" evidence="3">
    <location>
        <begin position="61"/>
        <end position="99"/>
    </location>
</feature>
<dbReference type="EMBL" id="BMEA01000001">
    <property type="protein sequence ID" value="GGB77850.1"/>
    <property type="molecule type" value="Genomic_DNA"/>
</dbReference>
<dbReference type="GO" id="GO:0008270">
    <property type="term" value="F:zinc ion binding"/>
    <property type="evidence" value="ECO:0007669"/>
    <property type="project" value="UniProtKB-KW"/>
</dbReference>
<dbReference type="InterPro" id="IPR014001">
    <property type="entry name" value="Helicase_ATP-bd"/>
</dbReference>
<dbReference type="Gene3D" id="3.40.50.300">
    <property type="entry name" value="P-loop containing nucleotide triphosphate hydrolases"/>
    <property type="match status" value="1"/>
</dbReference>
<feature type="domain" description="Helicase C-terminal" evidence="5">
    <location>
        <begin position="944"/>
        <end position="1105"/>
    </location>
</feature>
<dbReference type="InterPro" id="IPR001650">
    <property type="entry name" value="Helicase_C-like"/>
</dbReference>
<keyword evidence="2" id="KW-0863">Zinc-finger</keyword>
<dbReference type="CDD" id="cd18793">
    <property type="entry name" value="SF2_C_SNF"/>
    <property type="match status" value="1"/>
</dbReference>
<evidence type="ECO:0000256" key="2">
    <source>
        <dbReference type="PROSITE-ProRule" id="PRU00325"/>
    </source>
</evidence>
<keyword evidence="6" id="KW-0067">ATP-binding</keyword>
<dbReference type="PANTHER" id="PTHR10799">
    <property type="entry name" value="SNF2/RAD54 HELICASE FAMILY"/>
    <property type="match status" value="1"/>
</dbReference>
<dbReference type="InterPro" id="IPR000330">
    <property type="entry name" value="SNF2_N"/>
</dbReference>
<dbReference type="Proteomes" id="UP000628079">
    <property type="component" value="Unassembled WGS sequence"/>
</dbReference>
<evidence type="ECO:0000259" key="5">
    <source>
        <dbReference type="PROSITE" id="PS51194"/>
    </source>
</evidence>
<dbReference type="Gene3D" id="3.40.50.10810">
    <property type="entry name" value="Tandem AAA-ATPase domain"/>
    <property type="match status" value="1"/>
</dbReference>
<dbReference type="InterPro" id="IPR049730">
    <property type="entry name" value="SNF2/RAD54-like_C"/>
</dbReference>
<accession>A0A8H9KR21</accession>
<organism evidence="6 7">
    <name type="scientific">Knoellia flava</name>
    <dbReference type="NCBI Taxonomy" id="913969"/>
    <lineage>
        <taxon>Bacteria</taxon>
        <taxon>Bacillati</taxon>
        <taxon>Actinomycetota</taxon>
        <taxon>Actinomycetes</taxon>
        <taxon>Micrococcales</taxon>
        <taxon>Intrasporangiaceae</taxon>
        <taxon>Knoellia</taxon>
    </lineage>
</organism>
<dbReference type="InterPro" id="IPR007527">
    <property type="entry name" value="Znf_SWIM"/>
</dbReference>
<dbReference type="GO" id="GO:0016787">
    <property type="term" value="F:hydrolase activity"/>
    <property type="evidence" value="ECO:0007669"/>
    <property type="project" value="UniProtKB-KW"/>
</dbReference>
<proteinExistence type="predicted"/>
<dbReference type="SUPFAM" id="SSF52540">
    <property type="entry name" value="P-loop containing nucleoside triphosphate hydrolases"/>
    <property type="match status" value="2"/>
</dbReference>
<sequence>MDRDADTLAEVTDRELAAAFDAKTLVRAGDYARAGRVTSIVLADGGRRAAARVIGNGPAIYRTEVSLTSDDHGPFLDSDCTCPIGTACKHAAALVIALRTQRPWRSDVDADEPGTGARTASWREALDELLDVVDPELEAERGTVGLLLDVETPRARPNPWHTGAESPRVQLRPVVPGAVPGRWIKTGISWEAVAGGYYASYALRLDGPPLDALTAIADAHRRGSRMSSYGRMPASIPLATLGRGWVDLLARARDAGVVLVADPTSGGEVLLESDEAHFVLDLSPADDGSVRAVPSLDLPEGEGDVVVVGEPPTGWFRREGRDLRLGGFAADVDLAVARVVERGPFSIPREDWSSFAIEKLPVLRRRATVRTHEGLTLPEVAPPRLHLAVRFGAKHATHLAWSFHYGPLDAPVSVPIEREHVSFRDPAAFRDPAREAELLALAPTREDLPALWDLTRLGWRLRPDVTLGDFDTVAFAGLLPALEAHDEVEIEVKGERTAYAEVTEAPRIAVATTQSEDGNDWFDLRITVTVGAHEVPLADLVTALARDEERMLLPDGAWFTLDSPELHKLRALVEEARTLQDKASGPLRLSVLHAGLWDELVEIGVVEEQSTRWRQSVDALLGLDTEHAPPPAEVPSTLKATLRPYQEEGFRWLSLLWDLGLGGVLADDMGLGKTVQVIATALRAKERGELADPMLIVAPTSVLGTWVGEVEKFAPDLSIAVLDRTRGKARVPMADAIAGADLVVTTYAVGRIDAEEFRSVRWSAAVLDEAQFVKNHRAKTYAAMRRLPARVTFALTGTPLENSLMDLWSLLSIVAPGLHPRPQVFRDQWAKPIENGSSPEALATLRRRIKPLMLRRTKEAVAADLPPKQEQVLHVGLHPKHRAIYDRHLSRERQRLLGLIDDLDGNRIAILRALTVLRQMALDPTLVDAEAYGGAGTSAKVDALVEQLVELAAEGHRALVFSQFTGFLAIVRARLEEEGIAHAYLDGGTRNRAEVVRGFREGDAPVFLISLKAGGFGLTLTEADYVFVLDPWWNPAAENQAIDRAHRIGQTKSVNVYRMVSKDTIEEKVVALQQRKRDLFARVVDDGELLSSALTADDLRALLDR</sequence>
<evidence type="ECO:0000259" key="3">
    <source>
        <dbReference type="PROSITE" id="PS50966"/>
    </source>
</evidence>
<keyword evidence="6" id="KW-0347">Helicase</keyword>
<dbReference type="SMART" id="SM00490">
    <property type="entry name" value="HELICc"/>
    <property type="match status" value="1"/>
</dbReference>
<keyword evidence="6" id="KW-0547">Nucleotide-binding</keyword>
<name>A0A8H9KR21_9MICO</name>
<keyword evidence="1" id="KW-0378">Hydrolase</keyword>
<dbReference type="Pfam" id="PF00271">
    <property type="entry name" value="Helicase_C"/>
    <property type="match status" value="1"/>
</dbReference>
<dbReference type="AlphaFoldDB" id="A0A8H9KR21"/>
<evidence type="ECO:0000259" key="4">
    <source>
        <dbReference type="PROSITE" id="PS51192"/>
    </source>
</evidence>
<evidence type="ECO:0000313" key="7">
    <source>
        <dbReference type="Proteomes" id="UP000628079"/>
    </source>
</evidence>
<dbReference type="GO" id="GO:0004386">
    <property type="term" value="F:helicase activity"/>
    <property type="evidence" value="ECO:0007669"/>
    <property type="project" value="UniProtKB-KW"/>
</dbReference>
<dbReference type="RefSeq" id="WP_035946274.1">
    <property type="nucleotide sequence ID" value="NZ_BMEA01000001.1"/>
</dbReference>
<keyword evidence="2" id="KW-0479">Metal-binding</keyword>
<dbReference type="PROSITE" id="PS50966">
    <property type="entry name" value="ZF_SWIM"/>
    <property type="match status" value="1"/>
</dbReference>
<gene>
    <name evidence="6" type="ORF">GCM10011314_16880</name>
</gene>
<reference evidence="6" key="2">
    <citation type="submission" date="2020-09" db="EMBL/GenBank/DDBJ databases">
        <authorList>
            <person name="Sun Q."/>
            <person name="Zhou Y."/>
        </authorList>
    </citation>
    <scope>NUCLEOTIDE SEQUENCE</scope>
    <source>
        <strain evidence="6">CGMCC 1.10749</strain>
    </source>
</reference>
<dbReference type="PROSITE" id="PS51192">
    <property type="entry name" value="HELICASE_ATP_BIND_1"/>
    <property type="match status" value="1"/>
</dbReference>
<keyword evidence="2" id="KW-0862">Zinc</keyword>
<comment type="caution">
    <text evidence="6">The sequence shown here is derived from an EMBL/GenBank/DDBJ whole genome shotgun (WGS) entry which is preliminary data.</text>
</comment>
<dbReference type="Pfam" id="PF00176">
    <property type="entry name" value="SNF2-rel_dom"/>
    <property type="match status" value="1"/>
</dbReference>
<dbReference type="SMART" id="SM00487">
    <property type="entry name" value="DEXDc"/>
    <property type="match status" value="1"/>
</dbReference>
<reference evidence="6" key="1">
    <citation type="journal article" date="2014" name="Int. J. Syst. Evol. Microbiol.">
        <title>Complete genome sequence of Corynebacterium casei LMG S-19264T (=DSM 44701T), isolated from a smear-ripened cheese.</title>
        <authorList>
            <consortium name="US DOE Joint Genome Institute (JGI-PGF)"/>
            <person name="Walter F."/>
            <person name="Albersmeier A."/>
            <person name="Kalinowski J."/>
            <person name="Ruckert C."/>
        </authorList>
    </citation>
    <scope>NUCLEOTIDE SEQUENCE</scope>
    <source>
        <strain evidence="6">CGMCC 1.10749</strain>
    </source>
</reference>
<dbReference type="InterPro" id="IPR038718">
    <property type="entry name" value="SNF2-like_sf"/>
</dbReference>
<dbReference type="GO" id="GO:0005524">
    <property type="term" value="F:ATP binding"/>
    <property type="evidence" value="ECO:0007669"/>
    <property type="project" value="InterPro"/>
</dbReference>
<evidence type="ECO:0000256" key="1">
    <source>
        <dbReference type="ARBA" id="ARBA00022801"/>
    </source>
</evidence>
<dbReference type="PROSITE" id="PS51194">
    <property type="entry name" value="HELICASE_CTER"/>
    <property type="match status" value="1"/>
</dbReference>
<protein>
    <submittedName>
        <fullName evidence="6">DNA helicase</fullName>
    </submittedName>
</protein>
<feature type="domain" description="Helicase ATP-binding" evidence="4">
    <location>
        <begin position="654"/>
        <end position="817"/>
    </location>
</feature>
<evidence type="ECO:0000313" key="6">
    <source>
        <dbReference type="EMBL" id="GGB77850.1"/>
    </source>
</evidence>